<dbReference type="FunFam" id="3.20.20.70:FF:000154">
    <property type="entry name" value="Probable nitronate monooxygenase"/>
    <property type="match status" value="1"/>
</dbReference>
<dbReference type="InterPro" id="IPR004136">
    <property type="entry name" value="NMO"/>
</dbReference>
<evidence type="ECO:0000256" key="7">
    <source>
        <dbReference type="ARBA" id="ARBA00023002"/>
    </source>
</evidence>
<dbReference type="OrthoDB" id="9778912at2"/>
<keyword evidence="5" id="KW-0288">FMN</keyword>
<dbReference type="Proteomes" id="UP000295543">
    <property type="component" value="Unassembled WGS sequence"/>
</dbReference>
<evidence type="ECO:0000256" key="9">
    <source>
        <dbReference type="ARBA" id="ARBA00031155"/>
    </source>
</evidence>
<comment type="cofactor">
    <cofactor evidence="1">
        <name>FMN</name>
        <dbReference type="ChEBI" id="CHEBI:58210"/>
    </cofactor>
</comment>
<dbReference type="EMBL" id="SMTG01000002">
    <property type="protein sequence ID" value="TDK33181.1"/>
    <property type="molecule type" value="Genomic_DNA"/>
</dbReference>
<reference evidence="12 13" key="1">
    <citation type="submission" date="2019-03" db="EMBL/GenBank/DDBJ databases">
        <title>Luteimonas zhaokaii sp.nov., isolated from the rectal contents of Plateau pika in Yushu, Qinghai Province, China.</title>
        <authorList>
            <person name="Zhang G."/>
        </authorList>
    </citation>
    <scope>NUCLEOTIDE SEQUENCE [LARGE SCALE GENOMIC DNA]</scope>
    <source>
        <strain evidence="12 13">THG-MD21</strain>
    </source>
</reference>
<evidence type="ECO:0000256" key="5">
    <source>
        <dbReference type="ARBA" id="ARBA00022643"/>
    </source>
</evidence>
<evidence type="ECO:0000256" key="8">
    <source>
        <dbReference type="ARBA" id="ARBA00023033"/>
    </source>
</evidence>
<evidence type="ECO:0000256" key="11">
    <source>
        <dbReference type="ARBA" id="ARBA00067136"/>
    </source>
</evidence>
<gene>
    <name evidence="12" type="ORF">E2F49_03835</name>
</gene>
<evidence type="ECO:0000313" key="12">
    <source>
        <dbReference type="EMBL" id="TDK33181.1"/>
    </source>
</evidence>
<dbReference type="PANTHER" id="PTHR42747">
    <property type="entry name" value="NITRONATE MONOOXYGENASE-RELATED"/>
    <property type="match status" value="1"/>
</dbReference>
<evidence type="ECO:0000256" key="1">
    <source>
        <dbReference type="ARBA" id="ARBA00001917"/>
    </source>
</evidence>
<evidence type="ECO:0000256" key="6">
    <source>
        <dbReference type="ARBA" id="ARBA00022741"/>
    </source>
</evidence>
<dbReference type="InterPro" id="IPR013785">
    <property type="entry name" value="Aldolase_TIM"/>
</dbReference>
<evidence type="ECO:0000313" key="13">
    <source>
        <dbReference type="Proteomes" id="UP000295543"/>
    </source>
</evidence>
<dbReference type="AlphaFoldDB" id="A0A4R5UDE6"/>
<name>A0A4R5UDE6_9GAMM</name>
<keyword evidence="7" id="KW-0560">Oxidoreductase</keyword>
<dbReference type="Gene3D" id="3.20.20.70">
    <property type="entry name" value="Aldolase class I"/>
    <property type="match status" value="1"/>
</dbReference>
<dbReference type="SUPFAM" id="SSF51412">
    <property type="entry name" value="Inosine monophosphate dehydrogenase (IMPDH)"/>
    <property type="match status" value="1"/>
</dbReference>
<evidence type="ECO:0000256" key="3">
    <source>
        <dbReference type="ARBA" id="ARBA00022575"/>
    </source>
</evidence>
<dbReference type="RefSeq" id="WP_133392680.1">
    <property type="nucleotide sequence ID" value="NZ_SMTG01000002.1"/>
</dbReference>
<dbReference type="Pfam" id="PF03060">
    <property type="entry name" value="NMO"/>
    <property type="match status" value="1"/>
</dbReference>
<comment type="catalytic activity">
    <reaction evidence="10">
        <text>3 propionate 3-nitronate + 3 O2 + H2O = 3 3-oxopropanoate + 2 nitrate + nitrite + H2O2 + 3 H(+)</text>
        <dbReference type="Rhea" id="RHEA:57332"/>
        <dbReference type="ChEBI" id="CHEBI:15377"/>
        <dbReference type="ChEBI" id="CHEBI:15378"/>
        <dbReference type="ChEBI" id="CHEBI:15379"/>
        <dbReference type="ChEBI" id="CHEBI:16240"/>
        <dbReference type="ChEBI" id="CHEBI:16301"/>
        <dbReference type="ChEBI" id="CHEBI:17632"/>
        <dbReference type="ChEBI" id="CHEBI:33190"/>
        <dbReference type="ChEBI" id="CHEBI:136067"/>
    </reaction>
</comment>
<keyword evidence="8 12" id="KW-0503">Monooxygenase</keyword>
<comment type="caution">
    <text evidence="12">The sequence shown here is derived from an EMBL/GenBank/DDBJ whole genome shotgun (WGS) entry which is preliminary data.</text>
</comment>
<evidence type="ECO:0000256" key="10">
    <source>
        <dbReference type="ARBA" id="ARBA00049401"/>
    </source>
</evidence>
<evidence type="ECO:0000256" key="2">
    <source>
        <dbReference type="ARBA" id="ARBA00009881"/>
    </source>
</evidence>
<dbReference type="PANTHER" id="PTHR42747:SF3">
    <property type="entry name" value="NITRONATE MONOOXYGENASE-RELATED"/>
    <property type="match status" value="1"/>
</dbReference>
<dbReference type="CDD" id="cd04730">
    <property type="entry name" value="NPD_like"/>
    <property type="match status" value="1"/>
</dbReference>
<keyword evidence="4" id="KW-0285">Flavoprotein</keyword>
<keyword evidence="13" id="KW-1185">Reference proteome</keyword>
<keyword evidence="3" id="KW-0216">Detoxification</keyword>
<sequence>MLLHKACHHPLLERLDIQPIIQSPMAGVSTPALAAAVSNAGGLGSIAIGASDVAAAGRMIEQTRALTGRPFNVNVFAHAPAVRDAAREAAWIERLRPLFEAFGTAPPEALHEIYPSFLADETVLSLLLDARPAVVSFHFGVPPRSWVDRLRDAGILTLATATSTGEADRIAGADIDAIVAQGIEAGGHRGMFDPHSPDAQLGTAVLVRLLCAHSPLPVIAAGGIMDGQGIRAALGLGACAAQLGTAFVLCPESAAGPEYRAALASERSRTTRLTRVLSGRPARGLVNRLMAQFDASDSAAAPDYPVAYDAAKQLHTAAARHGVSDFAAQWAGQGAPLARALPAADLVAVLLEEMRGAP</sequence>
<accession>A0A4R5UDE6</accession>
<dbReference type="GO" id="GO:0009636">
    <property type="term" value="P:response to toxic substance"/>
    <property type="evidence" value="ECO:0007669"/>
    <property type="project" value="UniProtKB-KW"/>
</dbReference>
<keyword evidence="6" id="KW-0547">Nucleotide-binding</keyword>
<comment type="similarity">
    <text evidence="2">Belongs to the nitronate monooxygenase family. NMO class I subfamily.</text>
</comment>
<dbReference type="GO" id="GO:0000166">
    <property type="term" value="F:nucleotide binding"/>
    <property type="evidence" value="ECO:0007669"/>
    <property type="project" value="UniProtKB-KW"/>
</dbReference>
<organism evidence="12 13">
    <name type="scientific">Luteimonas terrae</name>
    <dbReference type="NCBI Taxonomy" id="1530191"/>
    <lineage>
        <taxon>Bacteria</taxon>
        <taxon>Pseudomonadati</taxon>
        <taxon>Pseudomonadota</taxon>
        <taxon>Gammaproteobacteria</taxon>
        <taxon>Lysobacterales</taxon>
        <taxon>Lysobacteraceae</taxon>
        <taxon>Luteimonas</taxon>
    </lineage>
</organism>
<evidence type="ECO:0000256" key="4">
    <source>
        <dbReference type="ARBA" id="ARBA00022630"/>
    </source>
</evidence>
<protein>
    <recommendedName>
        <fullName evidence="11">Nitronate monooxygenase</fullName>
    </recommendedName>
    <alternativeName>
        <fullName evidence="9">Propionate 3-nitronate monooxygenase</fullName>
    </alternativeName>
</protein>
<proteinExistence type="inferred from homology"/>
<dbReference type="GO" id="GO:0018580">
    <property type="term" value="F:nitronate monooxygenase activity"/>
    <property type="evidence" value="ECO:0007669"/>
    <property type="project" value="InterPro"/>
</dbReference>